<feature type="compositionally biased region" description="Basic residues" evidence="1">
    <location>
        <begin position="64"/>
        <end position="75"/>
    </location>
</feature>
<evidence type="ECO:0000313" key="2">
    <source>
        <dbReference type="EMBL" id="KAL0112153.1"/>
    </source>
</evidence>
<evidence type="ECO:0000313" key="3">
    <source>
        <dbReference type="Proteomes" id="UP001430953"/>
    </source>
</evidence>
<protein>
    <submittedName>
        <fullName evidence="2">Uncharacterized protein</fullName>
    </submittedName>
</protein>
<dbReference type="AlphaFoldDB" id="A0AAW2F8A5"/>
<gene>
    <name evidence="2" type="ORF">PUN28_013418</name>
</gene>
<organism evidence="2 3">
    <name type="scientific">Cardiocondyla obscurior</name>
    <dbReference type="NCBI Taxonomy" id="286306"/>
    <lineage>
        <taxon>Eukaryota</taxon>
        <taxon>Metazoa</taxon>
        <taxon>Ecdysozoa</taxon>
        <taxon>Arthropoda</taxon>
        <taxon>Hexapoda</taxon>
        <taxon>Insecta</taxon>
        <taxon>Pterygota</taxon>
        <taxon>Neoptera</taxon>
        <taxon>Endopterygota</taxon>
        <taxon>Hymenoptera</taxon>
        <taxon>Apocrita</taxon>
        <taxon>Aculeata</taxon>
        <taxon>Formicoidea</taxon>
        <taxon>Formicidae</taxon>
        <taxon>Myrmicinae</taxon>
        <taxon>Cardiocondyla</taxon>
    </lineage>
</organism>
<comment type="caution">
    <text evidence="2">The sequence shown here is derived from an EMBL/GenBank/DDBJ whole genome shotgun (WGS) entry which is preliminary data.</text>
</comment>
<feature type="region of interest" description="Disordered" evidence="1">
    <location>
        <begin position="56"/>
        <end position="75"/>
    </location>
</feature>
<dbReference type="EMBL" id="JADYXP020000013">
    <property type="protein sequence ID" value="KAL0112153.1"/>
    <property type="molecule type" value="Genomic_DNA"/>
</dbReference>
<evidence type="ECO:0000256" key="1">
    <source>
        <dbReference type="SAM" id="MobiDB-lite"/>
    </source>
</evidence>
<reference evidence="2 3" key="1">
    <citation type="submission" date="2023-03" db="EMBL/GenBank/DDBJ databases">
        <title>High recombination rates correlate with genetic variation in Cardiocondyla obscurior ants.</title>
        <authorList>
            <person name="Errbii M."/>
        </authorList>
    </citation>
    <scope>NUCLEOTIDE SEQUENCE [LARGE SCALE GENOMIC DNA]</scope>
    <source>
        <strain evidence="2">Alpha-2009</strain>
        <tissue evidence="2">Whole body</tissue>
    </source>
</reference>
<accession>A0AAW2F8A5</accession>
<sequence>MRENILLLIFKFQKSKSRGRKAHFCSKNSTARERALFGRFRMAKRLRCEALAKTTCEPEDKKEGGRKKKKEKEER</sequence>
<keyword evidence="3" id="KW-1185">Reference proteome</keyword>
<proteinExistence type="predicted"/>
<dbReference type="Proteomes" id="UP001430953">
    <property type="component" value="Unassembled WGS sequence"/>
</dbReference>
<name>A0AAW2F8A5_9HYME</name>